<organism evidence="1 2">
    <name type="scientific">Canariomyces notabilis</name>
    <dbReference type="NCBI Taxonomy" id="2074819"/>
    <lineage>
        <taxon>Eukaryota</taxon>
        <taxon>Fungi</taxon>
        <taxon>Dikarya</taxon>
        <taxon>Ascomycota</taxon>
        <taxon>Pezizomycotina</taxon>
        <taxon>Sordariomycetes</taxon>
        <taxon>Sordariomycetidae</taxon>
        <taxon>Sordariales</taxon>
        <taxon>Chaetomiaceae</taxon>
        <taxon>Canariomyces</taxon>
    </lineage>
</organism>
<accession>A0AAN6YWU8</accession>
<dbReference type="Proteomes" id="UP001302812">
    <property type="component" value="Unassembled WGS sequence"/>
</dbReference>
<comment type="caution">
    <text evidence="1">The sequence shown here is derived from an EMBL/GenBank/DDBJ whole genome shotgun (WGS) entry which is preliminary data.</text>
</comment>
<keyword evidence="2" id="KW-1185">Reference proteome</keyword>
<evidence type="ECO:0000313" key="2">
    <source>
        <dbReference type="Proteomes" id="UP001302812"/>
    </source>
</evidence>
<dbReference type="RefSeq" id="XP_064673424.1">
    <property type="nucleotide sequence ID" value="XM_064809541.1"/>
</dbReference>
<dbReference type="AlphaFoldDB" id="A0AAN6YWU8"/>
<dbReference type="GeneID" id="89933665"/>
<gene>
    <name evidence="1" type="ORF">N656DRAFT_403877</name>
</gene>
<reference evidence="1" key="1">
    <citation type="journal article" date="2023" name="Mol. Phylogenet. Evol.">
        <title>Genome-scale phylogeny and comparative genomics of the fungal order Sordariales.</title>
        <authorList>
            <person name="Hensen N."/>
            <person name="Bonometti L."/>
            <person name="Westerberg I."/>
            <person name="Brannstrom I.O."/>
            <person name="Guillou S."/>
            <person name="Cros-Aarteil S."/>
            <person name="Calhoun S."/>
            <person name="Haridas S."/>
            <person name="Kuo A."/>
            <person name="Mondo S."/>
            <person name="Pangilinan J."/>
            <person name="Riley R."/>
            <person name="LaButti K."/>
            <person name="Andreopoulos B."/>
            <person name="Lipzen A."/>
            <person name="Chen C."/>
            <person name="Yan M."/>
            <person name="Daum C."/>
            <person name="Ng V."/>
            <person name="Clum A."/>
            <person name="Steindorff A."/>
            <person name="Ohm R.A."/>
            <person name="Martin F."/>
            <person name="Silar P."/>
            <person name="Natvig D.O."/>
            <person name="Lalanne C."/>
            <person name="Gautier V."/>
            <person name="Ament-Velasquez S.L."/>
            <person name="Kruys A."/>
            <person name="Hutchinson M.I."/>
            <person name="Powell A.J."/>
            <person name="Barry K."/>
            <person name="Miller A.N."/>
            <person name="Grigoriev I.V."/>
            <person name="Debuchy R."/>
            <person name="Gladieux P."/>
            <person name="Hiltunen Thoren M."/>
            <person name="Johannesson H."/>
        </authorList>
    </citation>
    <scope>NUCLEOTIDE SEQUENCE</scope>
    <source>
        <strain evidence="1">CBS 508.74</strain>
    </source>
</reference>
<name>A0AAN6YWU8_9PEZI</name>
<proteinExistence type="predicted"/>
<evidence type="ECO:0000313" key="1">
    <source>
        <dbReference type="EMBL" id="KAK4115854.1"/>
    </source>
</evidence>
<reference evidence="1" key="2">
    <citation type="submission" date="2023-05" db="EMBL/GenBank/DDBJ databases">
        <authorList>
            <consortium name="Lawrence Berkeley National Laboratory"/>
            <person name="Steindorff A."/>
            <person name="Hensen N."/>
            <person name="Bonometti L."/>
            <person name="Westerberg I."/>
            <person name="Brannstrom I.O."/>
            <person name="Guillou S."/>
            <person name="Cros-Aarteil S."/>
            <person name="Calhoun S."/>
            <person name="Haridas S."/>
            <person name="Kuo A."/>
            <person name="Mondo S."/>
            <person name="Pangilinan J."/>
            <person name="Riley R."/>
            <person name="Labutti K."/>
            <person name="Andreopoulos B."/>
            <person name="Lipzen A."/>
            <person name="Chen C."/>
            <person name="Yanf M."/>
            <person name="Daum C."/>
            <person name="Ng V."/>
            <person name="Clum A."/>
            <person name="Ohm R."/>
            <person name="Martin F."/>
            <person name="Silar P."/>
            <person name="Natvig D."/>
            <person name="Lalanne C."/>
            <person name="Gautier V."/>
            <person name="Ament-Velasquez S.L."/>
            <person name="Kruys A."/>
            <person name="Hutchinson M.I."/>
            <person name="Powell A.J."/>
            <person name="Barry K."/>
            <person name="Miller A.N."/>
            <person name="Grigoriev I.V."/>
            <person name="Debuchy R."/>
            <person name="Gladieux P."/>
            <person name="Thoren M.H."/>
            <person name="Johannesson H."/>
        </authorList>
    </citation>
    <scope>NUCLEOTIDE SEQUENCE</scope>
    <source>
        <strain evidence="1">CBS 508.74</strain>
    </source>
</reference>
<protein>
    <submittedName>
        <fullName evidence="1">Uncharacterized protein</fullName>
    </submittedName>
</protein>
<dbReference type="EMBL" id="MU853334">
    <property type="protein sequence ID" value="KAK4115854.1"/>
    <property type="molecule type" value="Genomic_DNA"/>
</dbReference>
<sequence>MRHLLPISEVFSFEEAVAHLNDAIASRLLRQDSNHGTNPPMPHPTRVDWNEVLRWQTGGGMPLGSFC</sequence>